<evidence type="ECO:0000313" key="2">
    <source>
        <dbReference type="Proteomes" id="UP000187203"/>
    </source>
</evidence>
<dbReference type="AlphaFoldDB" id="A0A1R3KEQ4"/>
<gene>
    <name evidence="1" type="ORF">COLO4_08798</name>
</gene>
<keyword evidence="2" id="KW-1185">Reference proteome</keyword>
<dbReference type="Proteomes" id="UP000187203">
    <property type="component" value="Unassembled WGS sequence"/>
</dbReference>
<protein>
    <submittedName>
        <fullName evidence="1">Uncharacterized protein</fullName>
    </submittedName>
</protein>
<reference evidence="2" key="1">
    <citation type="submission" date="2013-09" db="EMBL/GenBank/DDBJ databases">
        <title>Corchorus olitorius genome sequencing.</title>
        <authorList>
            <person name="Alam M."/>
            <person name="Haque M.S."/>
            <person name="Islam M.S."/>
            <person name="Emdad E.M."/>
            <person name="Islam M.M."/>
            <person name="Ahmed B."/>
            <person name="Halim A."/>
            <person name="Hossen Q.M.M."/>
            <person name="Hossain M.Z."/>
            <person name="Ahmed R."/>
            <person name="Khan M.M."/>
            <person name="Islam R."/>
            <person name="Rashid M.M."/>
            <person name="Khan S.A."/>
            <person name="Rahman M.S."/>
            <person name="Alam M."/>
            <person name="Yahiya A.S."/>
            <person name="Khan M.S."/>
            <person name="Azam M.S."/>
            <person name="Haque T."/>
            <person name="Lashkar M.Z.H."/>
            <person name="Akhand A.I."/>
            <person name="Morshed G."/>
            <person name="Roy S."/>
            <person name="Uddin K.S."/>
            <person name="Rabeya T."/>
            <person name="Hossain A.S."/>
            <person name="Chowdhury A."/>
            <person name="Snigdha A.R."/>
            <person name="Mortoza M.S."/>
            <person name="Matin S.A."/>
            <person name="Hoque S.M.E."/>
            <person name="Islam M.K."/>
            <person name="Roy D.K."/>
            <person name="Haider R."/>
            <person name="Moosa M.M."/>
            <person name="Elias S.M."/>
            <person name="Hasan A.M."/>
            <person name="Jahan S."/>
            <person name="Shafiuddin M."/>
            <person name="Mahmood N."/>
            <person name="Shommy N.S."/>
        </authorList>
    </citation>
    <scope>NUCLEOTIDE SEQUENCE [LARGE SCALE GENOMIC DNA]</scope>
    <source>
        <strain evidence="2">cv. O-4</strain>
    </source>
</reference>
<accession>A0A1R3KEQ4</accession>
<evidence type="ECO:0000313" key="1">
    <source>
        <dbReference type="EMBL" id="OMP05508.1"/>
    </source>
</evidence>
<dbReference type="EMBL" id="AWUE01013952">
    <property type="protein sequence ID" value="OMP05508.1"/>
    <property type="molecule type" value="Genomic_DNA"/>
</dbReference>
<proteinExistence type="predicted"/>
<sequence length="53" mass="6017">MAFLIRSTSAMPMLLTILATPYLDYVESSILTIDSYRDPQIHMANPNSIEQRS</sequence>
<name>A0A1R3KEQ4_9ROSI</name>
<organism evidence="1 2">
    <name type="scientific">Corchorus olitorius</name>
    <dbReference type="NCBI Taxonomy" id="93759"/>
    <lineage>
        <taxon>Eukaryota</taxon>
        <taxon>Viridiplantae</taxon>
        <taxon>Streptophyta</taxon>
        <taxon>Embryophyta</taxon>
        <taxon>Tracheophyta</taxon>
        <taxon>Spermatophyta</taxon>
        <taxon>Magnoliopsida</taxon>
        <taxon>eudicotyledons</taxon>
        <taxon>Gunneridae</taxon>
        <taxon>Pentapetalae</taxon>
        <taxon>rosids</taxon>
        <taxon>malvids</taxon>
        <taxon>Malvales</taxon>
        <taxon>Malvaceae</taxon>
        <taxon>Grewioideae</taxon>
        <taxon>Apeibeae</taxon>
        <taxon>Corchorus</taxon>
    </lineage>
</organism>
<comment type="caution">
    <text evidence="1">The sequence shown here is derived from an EMBL/GenBank/DDBJ whole genome shotgun (WGS) entry which is preliminary data.</text>
</comment>